<keyword evidence="8" id="KW-0418">Kinase</keyword>
<dbReference type="SMART" id="SM01343">
    <property type="entry name" value="FATC"/>
    <property type="match status" value="1"/>
</dbReference>
<dbReference type="RefSeq" id="XP_067545114.1">
    <property type="nucleotide sequence ID" value="XM_067689384.1"/>
</dbReference>
<dbReference type="PANTHER" id="PTHR37079">
    <property type="entry name" value="SERINE/THREONINE-PROTEIN KINASE ATM"/>
    <property type="match status" value="1"/>
</dbReference>
<dbReference type="Pfam" id="PF02260">
    <property type="entry name" value="FATC"/>
    <property type="match status" value="1"/>
</dbReference>
<dbReference type="Proteomes" id="UP000185944">
    <property type="component" value="Unassembled WGS sequence"/>
</dbReference>
<keyword evidence="5" id="KW-0808">Transferase</keyword>
<evidence type="ECO:0000256" key="11">
    <source>
        <dbReference type="ARBA" id="ARBA00030020"/>
    </source>
</evidence>
<evidence type="ECO:0000256" key="9">
    <source>
        <dbReference type="ARBA" id="ARBA00022840"/>
    </source>
</evidence>
<dbReference type="GeneID" id="93648316"/>
<dbReference type="Gene3D" id="3.30.1010.10">
    <property type="entry name" value="Phosphatidylinositol 3-kinase Catalytic Subunit, Chain A, domain 4"/>
    <property type="match status" value="1"/>
</dbReference>
<name>A0A177EKC7_9MICR</name>
<evidence type="ECO:0000256" key="14">
    <source>
        <dbReference type="ARBA" id="ARBA00032467"/>
    </source>
</evidence>
<dbReference type="PROSITE" id="PS51190">
    <property type="entry name" value="FATC"/>
    <property type="match status" value="1"/>
</dbReference>
<evidence type="ECO:0000256" key="7">
    <source>
        <dbReference type="ARBA" id="ARBA00022763"/>
    </source>
</evidence>
<organism evidence="19 20">
    <name type="scientific">Nematocida displodere</name>
    <dbReference type="NCBI Taxonomy" id="1805483"/>
    <lineage>
        <taxon>Eukaryota</taxon>
        <taxon>Fungi</taxon>
        <taxon>Fungi incertae sedis</taxon>
        <taxon>Microsporidia</taxon>
        <taxon>Nematocida</taxon>
    </lineage>
</organism>
<dbReference type="GO" id="GO:0005524">
    <property type="term" value="F:ATP binding"/>
    <property type="evidence" value="ECO:0007669"/>
    <property type="project" value="UniProtKB-KW"/>
</dbReference>
<comment type="catalytic activity">
    <reaction evidence="16">
        <text>L-seryl-[protein] + ATP = O-phospho-L-seryl-[protein] + ADP + H(+)</text>
        <dbReference type="Rhea" id="RHEA:17989"/>
        <dbReference type="Rhea" id="RHEA-COMP:9863"/>
        <dbReference type="Rhea" id="RHEA-COMP:11604"/>
        <dbReference type="ChEBI" id="CHEBI:15378"/>
        <dbReference type="ChEBI" id="CHEBI:29999"/>
        <dbReference type="ChEBI" id="CHEBI:30616"/>
        <dbReference type="ChEBI" id="CHEBI:83421"/>
        <dbReference type="ChEBI" id="CHEBI:456216"/>
        <dbReference type="EC" id="2.7.11.1"/>
    </reaction>
</comment>
<dbReference type="VEuPathDB" id="MicrosporidiaDB:NEDG_01966"/>
<dbReference type="PROSITE" id="PS00916">
    <property type="entry name" value="PI3_4_KINASE_2"/>
    <property type="match status" value="1"/>
</dbReference>
<dbReference type="GO" id="GO:0005634">
    <property type="term" value="C:nucleus"/>
    <property type="evidence" value="ECO:0007669"/>
    <property type="project" value="UniProtKB-SubCell"/>
</dbReference>
<evidence type="ECO:0000256" key="5">
    <source>
        <dbReference type="ARBA" id="ARBA00022679"/>
    </source>
</evidence>
<keyword evidence="6" id="KW-0547">Nucleotide-binding</keyword>
<dbReference type="InterPro" id="IPR000403">
    <property type="entry name" value="PI3/4_kinase_cat_dom"/>
</dbReference>
<accession>A0A177EKC7</accession>
<keyword evidence="7" id="KW-0227">DNA damage</keyword>
<evidence type="ECO:0000256" key="13">
    <source>
        <dbReference type="ARBA" id="ARBA00031460"/>
    </source>
</evidence>
<dbReference type="SMART" id="SM00146">
    <property type="entry name" value="PI3Kc"/>
    <property type="match status" value="1"/>
</dbReference>
<evidence type="ECO:0000256" key="3">
    <source>
        <dbReference type="ARBA" id="ARBA00014619"/>
    </source>
</evidence>
<evidence type="ECO:0000259" key="18">
    <source>
        <dbReference type="PROSITE" id="PS51190"/>
    </source>
</evidence>
<dbReference type="PROSITE" id="PS50290">
    <property type="entry name" value="PI3_4_KINASE_3"/>
    <property type="match status" value="1"/>
</dbReference>
<gene>
    <name evidence="19" type="ORF">NEDG_01966</name>
</gene>
<evidence type="ECO:0000313" key="19">
    <source>
        <dbReference type="EMBL" id="OAG31439.1"/>
    </source>
</evidence>
<dbReference type="SUPFAM" id="SSF56112">
    <property type="entry name" value="Protein kinase-like (PK-like)"/>
    <property type="match status" value="1"/>
</dbReference>
<keyword evidence="20" id="KW-1185">Reference proteome</keyword>
<comment type="catalytic activity">
    <reaction evidence="15">
        <text>L-threonyl-[protein] + ATP = O-phospho-L-threonyl-[protein] + ADP + H(+)</text>
        <dbReference type="Rhea" id="RHEA:46608"/>
        <dbReference type="Rhea" id="RHEA-COMP:11060"/>
        <dbReference type="Rhea" id="RHEA-COMP:11605"/>
        <dbReference type="ChEBI" id="CHEBI:15378"/>
        <dbReference type="ChEBI" id="CHEBI:30013"/>
        <dbReference type="ChEBI" id="CHEBI:30616"/>
        <dbReference type="ChEBI" id="CHEBI:61977"/>
        <dbReference type="ChEBI" id="CHEBI:456216"/>
        <dbReference type="EC" id="2.7.11.1"/>
    </reaction>
</comment>
<dbReference type="Gene3D" id="1.10.1070.11">
    <property type="entry name" value="Phosphatidylinositol 3-/4-kinase, catalytic domain"/>
    <property type="match status" value="1"/>
</dbReference>
<evidence type="ECO:0000256" key="8">
    <source>
        <dbReference type="ARBA" id="ARBA00022777"/>
    </source>
</evidence>
<dbReference type="EC" id="2.7.11.1" evidence="2"/>
<comment type="caution">
    <text evidence="19">The sequence shown here is derived from an EMBL/GenBank/DDBJ whole genome shotgun (WGS) entry which is preliminary data.</text>
</comment>
<dbReference type="STRING" id="1805483.A0A177EKC7"/>
<dbReference type="OrthoDB" id="381190at2759"/>
<dbReference type="EMBL" id="LTDL01000016">
    <property type="protein sequence ID" value="OAG31439.1"/>
    <property type="molecule type" value="Genomic_DNA"/>
</dbReference>
<feature type="domain" description="PI3K/PI4K catalytic" evidence="17">
    <location>
        <begin position="1459"/>
        <end position="1766"/>
    </location>
</feature>
<evidence type="ECO:0000256" key="2">
    <source>
        <dbReference type="ARBA" id="ARBA00012513"/>
    </source>
</evidence>
<dbReference type="GO" id="GO:0004674">
    <property type="term" value="F:protein serine/threonine kinase activity"/>
    <property type="evidence" value="ECO:0007669"/>
    <property type="project" value="UniProtKB-EC"/>
</dbReference>
<evidence type="ECO:0000256" key="4">
    <source>
        <dbReference type="ARBA" id="ARBA00020288"/>
    </source>
</evidence>
<dbReference type="Pfam" id="PF00454">
    <property type="entry name" value="PI3_PI4_kinase"/>
    <property type="match status" value="1"/>
</dbReference>
<dbReference type="InterPro" id="IPR036940">
    <property type="entry name" value="PI3/4_kinase_cat_sf"/>
</dbReference>
<feature type="domain" description="FATC" evidence="18">
    <location>
        <begin position="1762"/>
        <end position="1794"/>
    </location>
</feature>
<dbReference type="PANTHER" id="PTHR37079:SF4">
    <property type="entry name" value="SERINE_THREONINE-PROTEIN KINASE ATM"/>
    <property type="match status" value="1"/>
</dbReference>
<evidence type="ECO:0000256" key="6">
    <source>
        <dbReference type="ARBA" id="ARBA00022741"/>
    </source>
</evidence>
<proteinExistence type="predicted"/>
<evidence type="ECO:0000256" key="10">
    <source>
        <dbReference type="ARBA" id="ARBA00023242"/>
    </source>
</evidence>
<evidence type="ECO:0000313" key="20">
    <source>
        <dbReference type="Proteomes" id="UP000185944"/>
    </source>
</evidence>
<dbReference type="InterPro" id="IPR038980">
    <property type="entry name" value="ATM_plant"/>
</dbReference>
<protein>
    <recommendedName>
        <fullName evidence="3">Serine/threonine-protein kinase TEL1</fullName>
        <ecNumber evidence="2">2.7.11.1</ecNumber>
    </recommendedName>
    <alternativeName>
        <fullName evidence="11">ATM homolog</fullName>
    </alternativeName>
    <alternativeName>
        <fullName evidence="13 14">DNA-damage checkpoint kinase TEL1</fullName>
    </alternativeName>
    <alternativeName>
        <fullName evidence="4">Serine/threonine-protein kinase tel1</fullName>
    </alternativeName>
    <alternativeName>
        <fullName evidence="12">Telomere length regulation protein 1</fullName>
    </alternativeName>
</protein>
<dbReference type="InterPro" id="IPR003152">
    <property type="entry name" value="FATC_dom"/>
</dbReference>
<evidence type="ECO:0000259" key="17">
    <source>
        <dbReference type="PROSITE" id="PS50290"/>
    </source>
</evidence>
<keyword evidence="9" id="KW-0067">ATP-binding</keyword>
<dbReference type="GO" id="GO:0035556">
    <property type="term" value="P:intracellular signal transduction"/>
    <property type="evidence" value="ECO:0007669"/>
    <property type="project" value="UniProtKB-ARBA"/>
</dbReference>
<comment type="subcellular location">
    <subcellularLocation>
        <location evidence="1">Nucleus</location>
    </subcellularLocation>
</comment>
<dbReference type="InterPro" id="IPR011009">
    <property type="entry name" value="Kinase-like_dom_sf"/>
</dbReference>
<evidence type="ECO:0000256" key="16">
    <source>
        <dbReference type="ARBA" id="ARBA00048679"/>
    </source>
</evidence>
<evidence type="ECO:0000256" key="1">
    <source>
        <dbReference type="ARBA" id="ARBA00004123"/>
    </source>
</evidence>
<sequence>MKKKRDAYEQLLQWGGVSEDAEIEKSLLHATRGSGSDACFVASGVVMRIVKDIEHFLEEGAGEKVQLRRSNLSFLTKNRNCTCQIRKHDVAEMQKYIHKASRWMQKVSGLLGKGAQATAETAAQIARGACMVVRQCRALEKAAGVCVLPLVDKTLSAIVGVLDRLETAQKLEILEEGVGAAGGPENANPNISGVSGISDVSGVSGVSGTANNPNTAIASSLSKIGNSITEKQHLAILPHVLQLLEEGRGSGMHAFIVEVLQSGCTALGGDKGLFSLFDALWAKKRGKLDEVISSIAVEETSSLVLLQSLFLYLYHTGKDPSGLLRHLVSEWERLGGVSWGLGAIEAADTLGTTLVVFIGAIVHALDRTDLVGGDLKWGVLSAVALVHREYLYEEIEEALGVGTDASMFYVLAVSLVDSSVTKSFLGKIVEMSHVDVSYYSILANVDNNELIWGSLPKHPQLQLLHLVLLKDLPRLDEYITAAAGCSLSLSVVLDRNLPPAHIHLFAHPWIVSIDLGGVFCYPEVLRVLPVISIDMDVIEHLAQITDSGGRGALWGIFLEAFVSLMAGSVQVTSPHFHRELLIRAPLITRTLARIAPKQEAIVQEAIELLEGPSQISEQEENHVYQALGLVAGCTREKTLRNDIITYLKKKAKSAFLPKVDLTPPPTTLSIATATTERHISLLLENALGYTATALKQSRYFQEAAKLSAREQSVIKHLFKRHRLCFETLCRSSAVLASPDTPLHQIISQYRSVETLLPKERPRPARSIPNSLVHLSRAVTDTIWPEKPFFYDLLEQVLKEKQALTILETQAIYNVLEYAYADSRQRYGRIERELARYKALYAQRTKLSFRGYGQMHGTKQMLALAKYQKEFFTKHYNFSSTETVISDYFNGLVSIASTTMLVFILRLPMPYTKIVAEVPCAASAAFLQIFSDLDRPVPEHAYSGVSWFFSADKRKLPPGNMPPGNIPSESDEIHLYINRAADEGALGAKTNAEAPCPFPTVEDVLAASERLTQWTSALDKSESASFVLSGALIPQQSKKFVNFLIETKARERYRFLRSLKEGAVFKQGSEVEEVLYICTRNKHQVIEALGRQRTLTTNGLSLAISALEKKWLGMPSEAALSAARPAKTFVTSILSNPRAEPTHFQKNLATHLLLLKVEEGISPTRDKMETLLLVAKRLGSLARPLEPRESSFQAQILSVQVLYTVRECEKKPLEILNELVRPHIDRDHGAEKHRVLKSLASACLLIFNRHTLYPAPKQPSTSSGLEKNTVALKEEKAVKEIQETRKKEITEVEAQAHAMGVALFITLAETSAAQDYVICLIHLLFSEVKSPTALSTITLAEIPTAHFLPLKQQIISKYFALLTEPFSLLSTHLEQLIQRFVGEFPYEVIYDVFIREDKQKPSLFLPPALRQTTLSVVSAYKLILKLARDDMPLGAPFPPNVPVLTHTMHPGTRPVTISRVLSDSKPLKGINKPVLIKILGSNGCIYHEILKKNDELKQDILSTQVFHYMNATLQSSQSCAYLKEKIRTYKIVALEVFFGVMEFVKDAEPLGAVANALHKTFFPEELPTKACREEMSTHATASLDKKTAALASLFEKHSPALKHLFTGYGPFEYFKKRRTFTVSFAISAISTYVLGLGDRHTQNILIDSSTCELVNIDLNLIFDQARLLSVPEKVPFRLTRNIQQCLLTRDALSFERAMEAFFQALKAQKDHLLVFIAILKSEPLHRWRIIQKQALKQKKPLFSDYDSIIKRLEDKLNGIEDGFLLSNSAHVQCLIHQATDLTNLASIYPGWAPWT</sequence>
<dbReference type="InterPro" id="IPR018936">
    <property type="entry name" value="PI3/4_kinase_CS"/>
</dbReference>
<evidence type="ECO:0000256" key="15">
    <source>
        <dbReference type="ARBA" id="ARBA00047899"/>
    </source>
</evidence>
<dbReference type="GO" id="GO:0006974">
    <property type="term" value="P:DNA damage response"/>
    <property type="evidence" value="ECO:0007669"/>
    <property type="project" value="UniProtKB-KW"/>
</dbReference>
<evidence type="ECO:0000256" key="12">
    <source>
        <dbReference type="ARBA" id="ARBA00030222"/>
    </source>
</evidence>
<keyword evidence="10" id="KW-0539">Nucleus</keyword>
<reference evidence="19 20" key="1">
    <citation type="submission" date="2016-02" db="EMBL/GenBank/DDBJ databases">
        <title>Discovery of a natural microsporidian pathogen with a broad tissue tropism in Caenorhabditis elegans.</title>
        <authorList>
            <person name="Luallen R.J."/>
            <person name="Reinke A.W."/>
            <person name="Tong L."/>
            <person name="Botts M.R."/>
            <person name="Felix M.-A."/>
            <person name="Troemel E.R."/>
        </authorList>
    </citation>
    <scope>NUCLEOTIDE SEQUENCE [LARGE SCALE GENOMIC DNA]</scope>
    <source>
        <strain evidence="19 20">JUm2807</strain>
    </source>
</reference>